<keyword evidence="10 17" id="KW-1133">Transmembrane helix</keyword>
<feature type="transmembrane region" description="Helical" evidence="17">
    <location>
        <begin position="1292"/>
        <end position="1312"/>
    </location>
</feature>
<dbReference type="InterPro" id="IPR000048">
    <property type="entry name" value="IQ_motif_EF-hand-BS"/>
</dbReference>
<evidence type="ECO:0000256" key="10">
    <source>
        <dbReference type="ARBA" id="ARBA00022989"/>
    </source>
</evidence>
<evidence type="ECO:0000259" key="23">
    <source>
        <dbReference type="Pfam" id="PF24609"/>
    </source>
</evidence>
<comment type="similarity">
    <text evidence="17">Belongs to the sodium channel (TC 1.A.1.10) family.</text>
</comment>
<evidence type="ECO:0000256" key="4">
    <source>
        <dbReference type="ARBA" id="ARBA00022475"/>
    </source>
</evidence>
<evidence type="ECO:0000256" key="13">
    <source>
        <dbReference type="ARBA" id="ARBA00023136"/>
    </source>
</evidence>
<evidence type="ECO:0000256" key="6">
    <source>
        <dbReference type="ARBA" id="ARBA00022692"/>
    </source>
</evidence>
<dbReference type="Pfam" id="PF24609">
    <property type="entry name" value="IQ_SCN5A_C"/>
    <property type="match status" value="1"/>
</dbReference>
<keyword evidence="9 17" id="KW-0851">Voltage-gated channel</keyword>
<feature type="transmembrane region" description="Helical" evidence="17">
    <location>
        <begin position="169"/>
        <end position="189"/>
    </location>
</feature>
<keyword evidence="2 17" id="KW-0813">Transport</keyword>
<feature type="transmembrane region" description="Helical" evidence="17">
    <location>
        <begin position="1349"/>
        <end position="1377"/>
    </location>
</feature>
<evidence type="ECO:0000256" key="19">
    <source>
        <dbReference type="SAM" id="MobiDB-lite"/>
    </source>
</evidence>
<evidence type="ECO:0000256" key="18">
    <source>
        <dbReference type="SAM" id="Coils"/>
    </source>
</evidence>
<dbReference type="InterPro" id="IPR058542">
    <property type="entry name" value="IQ_SCN5A_C"/>
</dbReference>
<evidence type="ECO:0000256" key="3">
    <source>
        <dbReference type="ARBA" id="ARBA00022461"/>
    </source>
</evidence>
<feature type="compositionally biased region" description="Basic and acidic residues" evidence="19">
    <location>
        <begin position="418"/>
        <end position="444"/>
    </location>
</feature>
<keyword evidence="7" id="KW-0677">Repeat</keyword>
<feature type="transmembrane region" description="Helical" evidence="17">
    <location>
        <begin position="910"/>
        <end position="928"/>
    </location>
</feature>
<feature type="domain" description="Voltage-gated Na+ ion channel cytoplasmic" evidence="22">
    <location>
        <begin position="380"/>
        <end position="498"/>
    </location>
</feature>
<sequence length="1756" mass="198963">MAQALLVPPGPESFRYFTRDSLAAIEKRSAEEKAKKPKQEHTDDDDENGPKPNSDLEAGKTLPFIYGDIPPGMVSEPLEDLDPYYINKKVCNRICKPRQCFSSSNFQSIESFENYFCNPRYVTEFVDLGNVSALRTFRVLRALKTISVIPGLKTIVGALIQSVKKLSDVMILTVFCLSVFALIGLQLFMGNLRNKCLQWPPDNSTFEINVISYFNSTMDENGTFINTTVSTFNWKDYIEDETHFYILEGQRDALLCGNSSDAGQCPEGYICVKAGRNPNYGYTSFDTFSWAFLSLFRLMTQDFWENLYQLTLRAAGKTYMIFFVLVIFLGSFYLINLILAVVAMAYEEQNQATMEEAEQKEAEFQQMLEQLKKQQEEAQSLLSIRGSLFSPRRNSKTSIFSFRGRTRDIGSENDFADDEHSTLEDNESRRDSLFVPNRHGERRNSNISQASMTSRMVPALPVNGKMHSAVDCNGVVSLVGGPSTLTSPTGQLIPEVFTGIFTAEMVLKIIAMDPYYYFQEGWNIFDGIIVSLSLMELGLANVEGLSVLRSFRLLRVFKLAKSWPTLNMLIKIIGNSVGALGNLTLVLAIIVFIFAVVGMQLFGKSYKECVCKISSDCVLPRWHMHDFFHSFLIVFRVLCGEWIETMWDCMEVAGQTMCLIVFMLVMVIGNLVVLNLFLALLLSSFSSDNLAATDDDNEMNNLQIAVARIQKGIDYIKKKIQDFIQKAFVRKQKALEEIKALEELNNKKDSCISNHTAVEVSKDMNYLKDGNGTTSGVGTGSSVEKYVVDESDYMSFINNPGLTVTVPIAVGESDFENLNTEEFSSESDMEESKQKLNASSSSEGSTVDIAPPGEGEQAEIEPEEALEPEACFTEGCVQKFPCCQVSIEDGKGKIWWNLRKTCYSIVEHNWFETFIVFMILLSSGALAFEDIYIEQRKTIKTMLEYADKVFTYIFILEMLLKWVAYGFQIYFTNAWCWLDFLIVDVSLVSLIANALGYSELGAIKSLRTLRALRPLRALSRFEGMRVVVNALVGAIPSIMNVLLVCLIFWLIFSIMGVNLFAGKFYHCVNTTTGEMFDVSDVNNYTQCEELIKNNQSARWKNVKVNFDNVGAGYLALLQVATFKGWMDIMYAAVDSRDVEDQPKYEDNLYMYLYFVIFIIFGSFFTLNLFIGVIIDNFNQQKKKISQDIFMTEEQKKYYNAMKKLGSKKPQKPIPRPVNKFQGMVFDFVTKQVFDISIMILICLNMVTMMVETDDQSKEMETILSRINLVFIILFTGEFVLKLISLRHYYFTIGWNIFDFVVVILSIVGMFLAEMIEKYFVSPTLFRVIRLARIGRILRLIKGAKGIRTLLFALMMSLPALFNIGLLLFLVMFIYAIFGMSNFAYVKREVGIDDMFNFETFGNSMICLFQITTSAGWDGLLAPILNSGEPDCDPHKDHPGSSVKGDCGNPSVGIFFFVSYIIISFLVVVNMYIAVILENFSVATEESAEPLSEDDFEMFYEVWEKFDPDATQFIEYSKLSDFAASLDPPLLIAKPNKVQLIAMDLPMVSGDRIHCLDILFAFTKRVLGESGEMDALRIQMEDRFMAANPSKVSYEPITTTLKRKQEEVSALIIQRAYRCYLLKQKVKKVSSIYNKNKNKEGDGQAIKETIIDKLNGNSTPEKTDESSSTTSPPSYDSVTKPDKEKYEKDKAEKNYKACTWTANILHHQSPNEKALGLLSEPMPQGNDTDRFSFTTLQEAQFGIHFRDLSSDLRKKID</sequence>
<dbReference type="FunFam" id="1.10.238.10:FF:000002">
    <property type="entry name" value="Sodium channel protein"/>
    <property type="match status" value="1"/>
</dbReference>
<evidence type="ECO:0000256" key="7">
    <source>
        <dbReference type="ARBA" id="ARBA00022737"/>
    </source>
</evidence>
<feature type="compositionally biased region" description="Polar residues" evidence="19">
    <location>
        <begin position="835"/>
        <end position="845"/>
    </location>
</feature>
<evidence type="ECO:0000259" key="22">
    <source>
        <dbReference type="Pfam" id="PF11933"/>
    </source>
</evidence>
<dbReference type="FunFam" id="1.20.120.350:FF:000004">
    <property type="entry name" value="Sodium channel protein"/>
    <property type="match status" value="1"/>
</dbReference>
<feature type="transmembrane region" description="Helical" evidence="17">
    <location>
        <begin position="1262"/>
        <end position="1280"/>
    </location>
</feature>
<dbReference type="Pfam" id="PF06512">
    <property type="entry name" value="Na_trans_assoc"/>
    <property type="match status" value="1"/>
</dbReference>
<dbReference type="FunFam" id="1.20.120.350:FF:000003">
    <property type="entry name" value="Voltage-dependent sodium channel"/>
    <property type="match status" value="1"/>
</dbReference>
<keyword evidence="11 17" id="KW-0915">Sodium</keyword>
<keyword evidence="16 17" id="KW-0407">Ion channel</keyword>
<feature type="coiled-coil region" evidence="18">
    <location>
        <begin position="343"/>
        <end position="384"/>
    </location>
</feature>
<evidence type="ECO:0000256" key="1">
    <source>
        <dbReference type="ARBA" id="ARBA00004651"/>
    </source>
</evidence>
<evidence type="ECO:0000256" key="11">
    <source>
        <dbReference type="ARBA" id="ARBA00023053"/>
    </source>
</evidence>
<dbReference type="PROSITE" id="PS50096">
    <property type="entry name" value="IQ"/>
    <property type="match status" value="1"/>
</dbReference>
<proteinExistence type="inferred from homology"/>
<keyword evidence="14" id="KW-1015">Disulfide bond</keyword>
<evidence type="ECO:0000259" key="21">
    <source>
        <dbReference type="Pfam" id="PF06512"/>
    </source>
</evidence>
<feature type="domain" description="Ion transport" evidence="20">
    <location>
        <begin position="127"/>
        <end position="353"/>
    </location>
</feature>
<feature type="domain" description="Ion transport" evidence="20">
    <location>
        <begin position="908"/>
        <end position="1183"/>
    </location>
</feature>
<keyword evidence="4" id="KW-1003">Cell membrane</keyword>
<dbReference type="InterPro" id="IPR027359">
    <property type="entry name" value="Volt_channel_dom_sf"/>
</dbReference>
<feature type="region of interest" description="Disordered" evidence="19">
    <location>
        <begin position="821"/>
        <end position="864"/>
    </location>
</feature>
<dbReference type="FunFam" id="1.10.287.70:FF:000001">
    <property type="entry name" value="Sodium channel protein"/>
    <property type="match status" value="1"/>
</dbReference>
<dbReference type="Gene3D" id="1.10.287.70">
    <property type="match status" value="4"/>
</dbReference>
<dbReference type="FunFam" id="1.10.287.70:FF:000006">
    <property type="entry name" value="Sodium channel protein"/>
    <property type="match status" value="1"/>
</dbReference>
<dbReference type="EMBL" id="MCFN01000003">
    <property type="protein sequence ID" value="OXB69263.1"/>
    <property type="molecule type" value="Genomic_DNA"/>
</dbReference>
<keyword evidence="15 17" id="KW-0739">Sodium transport</keyword>
<dbReference type="GO" id="GO:0086010">
    <property type="term" value="P:membrane depolarization during action potential"/>
    <property type="evidence" value="ECO:0007669"/>
    <property type="project" value="TreeGrafter"/>
</dbReference>
<dbReference type="InterPro" id="IPR005821">
    <property type="entry name" value="Ion_trans_dom"/>
</dbReference>
<dbReference type="PANTHER" id="PTHR10037:SF237">
    <property type="entry name" value="SODIUM CHANNEL PROTEIN TYPE 3 SUBUNIT ALPHA"/>
    <property type="match status" value="1"/>
</dbReference>
<evidence type="ECO:0000313" key="25">
    <source>
        <dbReference type="Proteomes" id="UP000198323"/>
    </source>
</evidence>
<dbReference type="InterPro" id="IPR010526">
    <property type="entry name" value="Na_trans_assoc_dom"/>
</dbReference>
<dbReference type="STRING" id="9009.A0A226NNA9"/>
<feature type="transmembrane region" description="Helical" evidence="17">
    <location>
        <begin position="1026"/>
        <end position="1052"/>
    </location>
</feature>
<evidence type="ECO:0000256" key="16">
    <source>
        <dbReference type="ARBA" id="ARBA00023303"/>
    </source>
</evidence>
<evidence type="ECO:0000256" key="2">
    <source>
        <dbReference type="ARBA" id="ARBA00022448"/>
    </source>
</evidence>
<dbReference type="FunFam" id="1.20.5.1190:FF:000001">
    <property type="entry name" value="Sodium channel protein"/>
    <property type="match status" value="1"/>
</dbReference>
<keyword evidence="5" id="KW-0597">Phosphoprotein</keyword>
<feature type="transmembrane region" description="Helical" evidence="17">
    <location>
        <begin position="569"/>
        <end position="597"/>
    </location>
</feature>
<dbReference type="Gene3D" id="1.10.238.10">
    <property type="entry name" value="EF-hand"/>
    <property type="match status" value="1"/>
</dbReference>
<comment type="function">
    <text evidence="17">Mediates the voltage-dependent sodium ion permeability of excitable membranes. Assuming opened or closed conformations in response to the voltage difference across the membrane, the protein forms a sodium-selective channel through which Na(+) ions may pass in accordance with their electrochemical gradient.</text>
</comment>
<dbReference type="SUPFAM" id="SSF81324">
    <property type="entry name" value="Voltage-gated potassium channels"/>
    <property type="match status" value="4"/>
</dbReference>
<feature type="compositionally biased region" description="Basic and acidic residues" evidence="19">
    <location>
        <begin position="27"/>
        <end position="41"/>
    </location>
</feature>
<dbReference type="InterPro" id="IPR043203">
    <property type="entry name" value="VGCC_Ca_Na"/>
</dbReference>
<dbReference type="GO" id="GO:0005248">
    <property type="term" value="F:voltage-gated sodium channel activity"/>
    <property type="evidence" value="ECO:0007669"/>
    <property type="project" value="InterPro"/>
</dbReference>
<dbReference type="InterPro" id="IPR044564">
    <property type="entry name" value="Na_chnl_inactivation_gate"/>
</dbReference>
<feature type="region of interest" description="Disordered" evidence="19">
    <location>
        <begin position="1650"/>
        <end position="1687"/>
    </location>
</feature>
<evidence type="ECO:0000256" key="15">
    <source>
        <dbReference type="ARBA" id="ARBA00023201"/>
    </source>
</evidence>
<feature type="transmembrane region" description="Helical" evidence="17">
    <location>
        <begin position="949"/>
        <end position="971"/>
    </location>
</feature>
<dbReference type="Proteomes" id="UP000198323">
    <property type="component" value="Unassembled WGS sequence"/>
</dbReference>
<evidence type="ECO:0000256" key="17">
    <source>
        <dbReference type="RuleBase" id="RU361132"/>
    </source>
</evidence>
<evidence type="ECO:0000256" key="9">
    <source>
        <dbReference type="ARBA" id="ARBA00022882"/>
    </source>
</evidence>
<dbReference type="CDD" id="cd13433">
    <property type="entry name" value="Na_channel_gate"/>
    <property type="match status" value="1"/>
</dbReference>
<feature type="transmembrane region" description="Helical" evidence="17">
    <location>
        <begin position="1453"/>
        <end position="1476"/>
    </location>
</feature>
<dbReference type="GO" id="GO:0019228">
    <property type="term" value="P:neuronal action potential"/>
    <property type="evidence" value="ECO:0007669"/>
    <property type="project" value="TreeGrafter"/>
</dbReference>
<dbReference type="PRINTS" id="PR00170">
    <property type="entry name" value="NACHANNEL"/>
</dbReference>
<organism evidence="24 25">
    <name type="scientific">Callipepla squamata</name>
    <name type="common">Scaled quail</name>
    <dbReference type="NCBI Taxonomy" id="9009"/>
    <lineage>
        <taxon>Eukaryota</taxon>
        <taxon>Metazoa</taxon>
        <taxon>Chordata</taxon>
        <taxon>Craniata</taxon>
        <taxon>Vertebrata</taxon>
        <taxon>Euteleostomi</taxon>
        <taxon>Archelosauria</taxon>
        <taxon>Archosauria</taxon>
        <taxon>Dinosauria</taxon>
        <taxon>Saurischia</taxon>
        <taxon>Theropoda</taxon>
        <taxon>Coelurosauria</taxon>
        <taxon>Aves</taxon>
        <taxon>Neognathae</taxon>
        <taxon>Galloanserae</taxon>
        <taxon>Galliformes</taxon>
        <taxon>Odontophoridae</taxon>
        <taxon>Callipepla</taxon>
    </lineage>
</organism>
<dbReference type="InterPro" id="IPR001696">
    <property type="entry name" value="Na_channel_asu"/>
</dbReference>
<accession>A0A226NNA9</accession>
<keyword evidence="18" id="KW-0175">Coiled coil</keyword>
<dbReference type="InterPro" id="IPR024583">
    <property type="entry name" value="Na_trans_cytopl"/>
</dbReference>
<evidence type="ECO:0000259" key="20">
    <source>
        <dbReference type="Pfam" id="PF00520"/>
    </source>
</evidence>
<dbReference type="OrthoDB" id="2984333at2759"/>
<feature type="transmembrane region" description="Helical" evidence="17">
    <location>
        <begin position="659"/>
        <end position="682"/>
    </location>
</feature>
<gene>
    <name evidence="24" type="ORF">ASZ78_011383</name>
</gene>
<feature type="compositionally biased region" description="Basic and acidic residues" evidence="19">
    <location>
        <begin position="1678"/>
        <end position="1687"/>
    </location>
</feature>
<feature type="transmembrane region" description="Helical" evidence="17">
    <location>
        <begin position="319"/>
        <end position="346"/>
    </location>
</feature>
<evidence type="ECO:0000256" key="5">
    <source>
        <dbReference type="ARBA" id="ARBA00022553"/>
    </source>
</evidence>
<feature type="domain" description="SCN5A-like C-terminal IQ motif" evidence="23">
    <location>
        <begin position="1598"/>
        <end position="1630"/>
    </location>
</feature>
<feature type="region of interest" description="Disordered" evidence="19">
    <location>
        <begin position="27"/>
        <end position="61"/>
    </location>
</feature>
<evidence type="ECO:0000256" key="14">
    <source>
        <dbReference type="ARBA" id="ARBA00023157"/>
    </source>
</evidence>
<feature type="compositionally biased region" description="Low complexity" evidence="19">
    <location>
        <begin position="1665"/>
        <end position="1676"/>
    </location>
</feature>
<feature type="transmembrane region" description="Helical" evidence="17">
    <location>
        <begin position="1232"/>
        <end position="1250"/>
    </location>
</feature>
<dbReference type="Gene3D" id="1.20.5.1190">
    <property type="entry name" value="iswi atpase"/>
    <property type="match status" value="1"/>
</dbReference>
<keyword evidence="6 17" id="KW-0812">Transmembrane</keyword>
<keyword evidence="8" id="KW-0832">Ubl conjugation</keyword>
<keyword evidence="3 17" id="KW-0894">Sodium channel</keyword>
<reference evidence="24 25" key="1">
    <citation type="submission" date="2016-07" db="EMBL/GenBank/DDBJ databases">
        <title>Disparate Historic Effective Population Sizes Predicted by Modern Levels of Genome Diversity for the Scaled Quail (Callipepla squamata) and the Northern Bobwhite (Colinus virginianus): Inferences from First and Second Generation Draft Genome Assemblies for Sympatric New World Quail.</title>
        <authorList>
            <person name="Oldeschulte D.L."/>
            <person name="Halley Y.A."/>
            <person name="Bhattarai E.K."/>
            <person name="Brashear W.A."/>
            <person name="Hill J."/>
            <person name="Metz R.P."/>
            <person name="Johnson C.D."/>
            <person name="Rollins D."/>
            <person name="Peterson M.J."/>
            <person name="Bickhart D.M."/>
            <person name="Decker J.E."/>
            <person name="Seabury C.M."/>
        </authorList>
    </citation>
    <scope>NUCLEOTIDE SEQUENCE [LARGE SCALE GENOMIC DNA]</scope>
    <source>
        <strain evidence="24 25">Texas</strain>
        <tissue evidence="24">Leg muscle</tissue>
    </source>
</reference>
<keyword evidence="12 17" id="KW-0406">Ion transport</keyword>
<name>A0A226NNA9_CALSU</name>
<protein>
    <recommendedName>
        <fullName evidence="17">Sodium channel protein</fullName>
    </recommendedName>
</protein>
<evidence type="ECO:0000256" key="8">
    <source>
        <dbReference type="ARBA" id="ARBA00022843"/>
    </source>
</evidence>
<dbReference type="Gene3D" id="1.20.120.350">
    <property type="entry name" value="Voltage-gated potassium channels. Chain C"/>
    <property type="match status" value="3"/>
</dbReference>
<evidence type="ECO:0000256" key="12">
    <source>
        <dbReference type="ARBA" id="ARBA00023065"/>
    </source>
</evidence>
<comment type="caution">
    <text evidence="17">Lacks conserved residue(s) required for the propagation of feature annotation.</text>
</comment>
<evidence type="ECO:0000313" key="24">
    <source>
        <dbReference type="EMBL" id="OXB69263.1"/>
    </source>
</evidence>
<dbReference type="SMART" id="SM00015">
    <property type="entry name" value="IQ"/>
    <property type="match status" value="1"/>
</dbReference>
<feature type="transmembrane region" description="Helical" evidence="17">
    <location>
        <begin position="1150"/>
        <end position="1174"/>
    </location>
</feature>
<feature type="domain" description="Sodium ion transport-associated" evidence="21">
    <location>
        <begin position="696"/>
        <end position="903"/>
    </location>
</feature>
<feature type="transmembrane region" description="Helical" evidence="17">
    <location>
        <begin position="977"/>
        <end position="997"/>
    </location>
</feature>
<dbReference type="GO" id="GO:0001518">
    <property type="term" value="C:voltage-gated sodium channel complex"/>
    <property type="evidence" value="ECO:0007669"/>
    <property type="project" value="UniProtKB-UniRule"/>
</dbReference>
<comment type="subcellular location">
    <subcellularLocation>
        <location evidence="1 17">Cell membrane</location>
        <topology evidence="1 17">Multi-pass membrane protein</topology>
    </subcellularLocation>
</comment>
<keyword evidence="13 17" id="KW-0472">Membrane</keyword>
<comment type="caution">
    <text evidence="24">The sequence shown here is derived from an EMBL/GenBank/DDBJ whole genome shotgun (WGS) entry which is preliminary data.</text>
</comment>
<keyword evidence="25" id="KW-1185">Reference proteome</keyword>
<dbReference type="PANTHER" id="PTHR10037">
    <property type="entry name" value="VOLTAGE-GATED CATION CHANNEL CALCIUM AND SODIUM"/>
    <property type="match status" value="1"/>
</dbReference>
<dbReference type="Pfam" id="PF11933">
    <property type="entry name" value="Na_trans_cytopl"/>
    <property type="match status" value="1"/>
</dbReference>
<feature type="domain" description="Ion transport" evidence="20">
    <location>
        <begin position="1231"/>
        <end position="1486"/>
    </location>
</feature>
<feature type="region of interest" description="Disordered" evidence="19">
    <location>
        <begin position="411"/>
        <end position="451"/>
    </location>
</feature>
<dbReference type="Pfam" id="PF00520">
    <property type="entry name" value="Ion_trans"/>
    <property type="match status" value="3"/>
</dbReference>